<accession>A0A510XAQ6</accession>
<evidence type="ECO:0000313" key="1">
    <source>
        <dbReference type="EMBL" id="GEK48443.1"/>
    </source>
</evidence>
<comment type="caution">
    <text evidence="1">The sequence shown here is derived from an EMBL/GenBank/DDBJ whole genome shotgun (WGS) entry which is preliminary data.</text>
</comment>
<sequence>MHFQAAFAYMKRGYAVTLPEWGGYWTWDDERKTVLMHTRKGEVIDMRGSEDMDYTLSFTFRDDWELLADPTTTEHHQAKA</sequence>
<dbReference type="AlphaFoldDB" id="A0A510XAQ6"/>
<protein>
    <submittedName>
        <fullName evidence="1">Uncharacterized protein</fullName>
    </submittedName>
</protein>
<organism evidence="1 2">
    <name type="scientific">Bisbaumannia pacifica</name>
    <dbReference type="NCBI Taxonomy" id="77098"/>
    <lineage>
        <taxon>Bacteria</taxon>
        <taxon>Pseudomonadati</taxon>
        <taxon>Pseudomonadota</taxon>
        <taxon>Gammaproteobacteria</taxon>
        <taxon>Oceanospirillales</taxon>
        <taxon>Halomonadaceae</taxon>
        <taxon>Bisbaumannia</taxon>
    </lineage>
</organism>
<reference evidence="1 2" key="1">
    <citation type="submission" date="2019-07" db="EMBL/GenBank/DDBJ databases">
        <title>Whole genome shotgun sequence of Halomonas pacifica NBRC 102220.</title>
        <authorList>
            <person name="Hosoyama A."/>
            <person name="Uohara A."/>
            <person name="Ohji S."/>
            <person name="Ichikawa N."/>
        </authorList>
    </citation>
    <scope>NUCLEOTIDE SEQUENCE [LARGE SCALE GENOMIC DNA]</scope>
    <source>
        <strain evidence="1 2">NBRC 102220</strain>
    </source>
</reference>
<proteinExistence type="predicted"/>
<keyword evidence="2" id="KW-1185">Reference proteome</keyword>
<dbReference type="RefSeq" id="WP_146803774.1">
    <property type="nucleotide sequence ID" value="NZ_BJUK01000036.1"/>
</dbReference>
<dbReference type="OrthoDB" id="9806476at2"/>
<dbReference type="Proteomes" id="UP000321275">
    <property type="component" value="Unassembled WGS sequence"/>
</dbReference>
<dbReference type="EMBL" id="BJUK01000036">
    <property type="protein sequence ID" value="GEK48443.1"/>
    <property type="molecule type" value="Genomic_DNA"/>
</dbReference>
<evidence type="ECO:0000313" key="2">
    <source>
        <dbReference type="Proteomes" id="UP000321275"/>
    </source>
</evidence>
<name>A0A510XAQ6_9GAMM</name>
<gene>
    <name evidence="1" type="ORF">HPA02_27260</name>
</gene>